<proteinExistence type="predicted"/>
<name>A0AAV0AP89_PHAPC</name>
<evidence type="ECO:0000313" key="1">
    <source>
        <dbReference type="EMBL" id="CAH7669404.1"/>
    </source>
</evidence>
<accession>A0AAV0AP89</accession>
<dbReference type="Gene3D" id="3.30.559.30">
    <property type="entry name" value="Nonribosomal peptide synthetase, condensation domain"/>
    <property type="match status" value="1"/>
</dbReference>
<sequence length="194" mass="21614">MDIVVATSSPSADHLSPLLLRANLQPDCPFWSLVKEIGELKRESEADHVPFDHLIEAAGQCKGNSSDSSYAPLFRVWFLDATNNTGKDFLHSTSLMTNITVVVKSATQFTQSSHQPILPRPLSLSALYKSLFILPSRIHILVKQLKNVLTQASLQPESRIGKISFLGLLQQPHLPYWLEDLNWTAWPGPIAYIA</sequence>
<dbReference type="EMBL" id="CALTRL010000725">
    <property type="protein sequence ID" value="CAH7669404.1"/>
    <property type="molecule type" value="Genomic_DNA"/>
</dbReference>
<dbReference type="Proteomes" id="UP001153365">
    <property type="component" value="Unassembled WGS sequence"/>
</dbReference>
<reference evidence="1" key="1">
    <citation type="submission" date="2022-06" db="EMBL/GenBank/DDBJ databases">
        <authorList>
            <consortium name="SYNGENTA / RWTH Aachen University"/>
        </authorList>
    </citation>
    <scope>NUCLEOTIDE SEQUENCE</scope>
</reference>
<organism evidence="1 2">
    <name type="scientific">Phakopsora pachyrhizi</name>
    <name type="common">Asian soybean rust disease fungus</name>
    <dbReference type="NCBI Taxonomy" id="170000"/>
    <lineage>
        <taxon>Eukaryota</taxon>
        <taxon>Fungi</taxon>
        <taxon>Dikarya</taxon>
        <taxon>Basidiomycota</taxon>
        <taxon>Pucciniomycotina</taxon>
        <taxon>Pucciniomycetes</taxon>
        <taxon>Pucciniales</taxon>
        <taxon>Phakopsoraceae</taxon>
        <taxon>Phakopsora</taxon>
    </lineage>
</organism>
<keyword evidence="2" id="KW-1185">Reference proteome</keyword>
<evidence type="ECO:0000313" key="2">
    <source>
        <dbReference type="Proteomes" id="UP001153365"/>
    </source>
</evidence>
<comment type="caution">
    <text evidence="1">The sequence shown here is derived from an EMBL/GenBank/DDBJ whole genome shotgun (WGS) entry which is preliminary data.</text>
</comment>
<dbReference type="AlphaFoldDB" id="A0AAV0AP89"/>
<protein>
    <submittedName>
        <fullName evidence="1">Uncharacterized protein</fullName>
    </submittedName>
</protein>
<gene>
    <name evidence="1" type="ORF">PPACK8108_LOCUS4022</name>
</gene>